<name>A0A6I2FM97_9MICO</name>
<keyword evidence="4" id="KW-1185">Reference proteome</keyword>
<feature type="transmembrane region" description="Helical" evidence="2">
    <location>
        <begin position="53"/>
        <end position="77"/>
    </location>
</feature>
<dbReference type="EMBL" id="WJIF01000017">
    <property type="protein sequence ID" value="MRG61728.1"/>
    <property type="molecule type" value="Genomic_DNA"/>
</dbReference>
<evidence type="ECO:0000313" key="3">
    <source>
        <dbReference type="EMBL" id="MRG61728.1"/>
    </source>
</evidence>
<accession>A0A6I2FM97</accession>
<dbReference type="RefSeq" id="WP_153686111.1">
    <property type="nucleotide sequence ID" value="NZ_WJIF01000017.1"/>
</dbReference>
<proteinExistence type="predicted"/>
<feature type="region of interest" description="Disordered" evidence="1">
    <location>
        <begin position="85"/>
        <end position="118"/>
    </location>
</feature>
<gene>
    <name evidence="3" type="ORF">GE115_17865</name>
</gene>
<dbReference type="AlphaFoldDB" id="A0A6I2FM97"/>
<comment type="caution">
    <text evidence="3">The sequence shown here is derived from an EMBL/GenBank/DDBJ whole genome shotgun (WGS) entry which is preliminary data.</text>
</comment>
<evidence type="ECO:0000256" key="2">
    <source>
        <dbReference type="SAM" id="Phobius"/>
    </source>
</evidence>
<protein>
    <submittedName>
        <fullName evidence="3">Uncharacterized protein</fullName>
    </submittedName>
</protein>
<evidence type="ECO:0000256" key="1">
    <source>
        <dbReference type="SAM" id="MobiDB-lite"/>
    </source>
</evidence>
<evidence type="ECO:0000313" key="4">
    <source>
        <dbReference type="Proteomes" id="UP000431080"/>
    </source>
</evidence>
<reference evidence="3 4" key="1">
    <citation type="submission" date="2019-10" db="EMBL/GenBank/DDBJ databases">
        <authorList>
            <person name="Nie G."/>
            <person name="Ming H."/>
            <person name="Yi B."/>
        </authorList>
    </citation>
    <scope>NUCLEOTIDE SEQUENCE [LARGE SCALE GENOMIC DNA]</scope>
    <source>
        <strain evidence="3 4">CFH 90414</strain>
    </source>
</reference>
<organism evidence="3 4">
    <name type="scientific">Agromyces agglutinans</name>
    <dbReference type="NCBI Taxonomy" id="2662258"/>
    <lineage>
        <taxon>Bacteria</taxon>
        <taxon>Bacillati</taxon>
        <taxon>Actinomycetota</taxon>
        <taxon>Actinomycetes</taxon>
        <taxon>Micrococcales</taxon>
        <taxon>Microbacteriaceae</taxon>
        <taxon>Agromyces</taxon>
    </lineage>
</organism>
<keyword evidence="2" id="KW-1133">Transmembrane helix</keyword>
<dbReference type="Proteomes" id="UP000431080">
    <property type="component" value="Unassembled WGS sequence"/>
</dbReference>
<feature type="compositionally biased region" description="Low complexity" evidence="1">
    <location>
        <begin position="91"/>
        <end position="116"/>
    </location>
</feature>
<keyword evidence="2" id="KW-0472">Membrane</keyword>
<sequence length="293" mass="28505">MSAPDPEHLHDADLHHALAGSLRRAADASSSPPIDVDAVLRGTRLVRRHRRNVLVGATATVAAVIAGAGLFAGVATLGPSPASDSTIAVESAPDTGADAGAGAEAGEEAASGVAPADQPPFADDGVAIAAVFRCGEPIPSPTTATDASGGGLVATVRPDGAVVAGTTGRATLVLANTGAGFVTGRVSGASVAVVDAGVAVWRPPARGAESGAVPDEAVGRAIELAPGASVELPVEFRTERCDVDQASEGGSTGGAQPLAPGAYGLAASVAIVSDDRPGLPLVVVSEVAALPVH</sequence>
<keyword evidence="2" id="KW-0812">Transmembrane</keyword>